<evidence type="ECO:0000256" key="14">
    <source>
        <dbReference type="RuleBase" id="RU003515"/>
    </source>
</evidence>
<dbReference type="OrthoDB" id="268428at2759"/>
<dbReference type="Gene3D" id="3.60.20.10">
    <property type="entry name" value="Glutamine Phosphoribosylpyrophosphate, subunit 1, domain 1"/>
    <property type="match status" value="1"/>
</dbReference>
<keyword evidence="5" id="KW-0963">Cytoplasm</keyword>
<dbReference type="EMBL" id="MBFS01001003">
    <property type="protein sequence ID" value="PVV01541.1"/>
    <property type="molecule type" value="Genomic_DNA"/>
</dbReference>
<gene>
    <name evidence="16" type="ORF">BB560_004036</name>
</gene>
<evidence type="ECO:0000256" key="1">
    <source>
        <dbReference type="ARBA" id="ARBA00000077"/>
    </source>
</evidence>
<comment type="cofactor">
    <cofactor evidence="2">
        <name>Mg(2+)</name>
        <dbReference type="ChEBI" id="CHEBI:18420"/>
    </cofactor>
</comment>
<dbReference type="NCBIfam" id="TIGR00729">
    <property type="entry name" value="ribonuclease HII"/>
    <property type="match status" value="1"/>
</dbReference>
<evidence type="ECO:0000256" key="6">
    <source>
        <dbReference type="ARBA" id="ARBA00022722"/>
    </source>
</evidence>
<evidence type="ECO:0000256" key="10">
    <source>
        <dbReference type="ARBA" id="ARBA00022942"/>
    </source>
</evidence>
<comment type="subcellular location">
    <subcellularLocation>
        <location evidence="3">Nucleus</location>
    </subcellularLocation>
</comment>
<evidence type="ECO:0000256" key="11">
    <source>
        <dbReference type="ARBA" id="ARBA00023242"/>
    </source>
</evidence>
<evidence type="ECO:0000256" key="8">
    <source>
        <dbReference type="ARBA" id="ARBA00022759"/>
    </source>
</evidence>
<dbReference type="GO" id="GO:0032299">
    <property type="term" value="C:ribonuclease H2 complex"/>
    <property type="evidence" value="ECO:0007669"/>
    <property type="project" value="TreeGrafter"/>
</dbReference>
<dbReference type="InterPro" id="IPR023160">
    <property type="entry name" value="RNase_HII_hlx-loop-hlx_cap_dom"/>
</dbReference>
<dbReference type="InterPro" id="IPR012337">
    <property type="entry name" value="RNaseH-like_sf"/>
</dbReference>
<dbReference type="Gene3D" id="3.30.420.10">
    <property type="entry name" value="Ribonuclease H-like superfamily/Ribonuclease H"/>
    <property type="match status" value="1"/>
</dbReference>
<evidence type="ECO:0000259" key="15">
    <source>
        <dbReference type="PROSITE" id="PS51975"/>
    </source>
</evidence>
<dbReference type="GO" id="GO:0046872">
    <property type="term" value="F:metal ion binding"/>
    <property type="evidence" value="ECO:0007669"/>
    <property type="project" value="UniProtKB-KW"/>
</dbReference>
<comment type="function">
    <text evidence="14">Endonuclease that specifically degrades the RNA of RNA-DNA hybrids.</text>
</comment>
<dbReference type="GO" id="GO:0005839">
    <property type="term" value="C:proteasome core complex"/>
    <property type="evidence" value="ECO:0007669"/>
    <property type="project" value="InterPro"/>
</dbReference>
<keyword evidence="8 13" id="KW-0255">Endonuclease</keyword>
<dbReference type="GO" id="GO:0005634">
    <property type="term" value="C:nucleus"/>
    <property type="evidence" value="ECO:0007669"/>
    <property type="project" value="UniProtKB-SubCell"/>
</dbReference>
<keyword evidence="17" id="KW-1185">Reference proteome</keyword>
<dbReference type="InterPro" id="IPR024567">
    <property type="entry name" value="RNase_HII/HIII_dom"/>
</dbReference>
<dbReference type="GO" id="GO:0004523">
    <property type="term" value="F:RNA-DNA hybrid ribonuclease activity"/>
    <property type="evidence" value="ECO:0007669"/>
    <property type="project" value="UniProtKB-UniRule"/>
</dbReference>
<dbReference type="PANTHER" id="PTHR10954:SF7">
    <property type="entry name" value="RIBONUCLEASE H2 SUBUNIT A"/>
    <property type="match status" value="1"/>
</dbReference>
<evidence type="ECO:0000256" key="12">
    <source>
        <dbReference type="ARBA" id="ARBA00026071"/>
    </source>
</evidence>
<dbReference type="InterPro" id="IPR029055">
    <property type="entry name" value="Ntn_hydrolases_N"/>
</dbReference>
<feature type="domain" description="RNase H type-2" evidence="15">
    <location>
        <begin position="253"/>
        <end position="481"/>
    </location>
</feature>
<dbReference type="GO" id="GO:0010498">
    <property type="term" value="P:proteasomal protein catabolic process"/>
    <property type="evidence" value="ECO:0007669"/>
    <property type="project" value="InterPro"/>
</dbReference>
<name>A0A2T9ZAD0_9FUNG</name>
<dbReference type="CDD" id="cd03758">
    <property type="entry name" value="proteasome_beta_type_2"/>
    <property type="match status" value="1"/>
</dbReference>
<dbReference type="PROSITE" id="PS51975">
    <property type="entry name" value="RNASE_H_2"/>
    <property type="match status" value="1"/>
</dbReference>
<dbReference type="GO" id="GO:0006298">
    <property type="term" value="P:mismatch repair"/>
    <property type="evidence" value="ECO:0007669"/>
    <property type="project" value="TreeGrafter"/>
</dbReference>
<dbReference type="CDD" id="cd07181">
    <property type="entry name" value="RNase_HII_eukaryota_like"/>
    <property type="match status" value="1"/>
</dbReference>
<comment type="catalytic activity">
    <reaction evidence="1 13 14">
        <text>Endonucleolytic cleavage to 5'-phosphomonoester.</text>
        <dbReference type="EC" id="3.1.26.4"/>
    </reaction>
</comment>
<comment type="similarity">
    <text evidence="4">Belongs to the RNase HII family. Eukaryotic subfamily.</text>
</comment>
<dbReference type="FunFam" id="1.10.10.460:FF:000001">
    <property type="entry name" value="Ribonuclease"/>
    <property type="match status" value="1"/>
</dbReference>
<dbReference type="Proteomes" id="UP000245609">
    <property type="component" value="Unassembled WGS sequence"/>
</dbReference>
<evidence type="ECO:0000313" key="17">
    <source>
        <dbReference type="Proteomes" id="UP000245609"/>
    </source>
</evidence>
<evidence type="ECO:0000256" key="2">
    <source>
        <dbReference type="ARBA" id="ARBA00001946"/>
    </source>
</evidence>
<sequence>MDVQLGISGKDFVILLSDNEIVRSIMALKHDEDKIFEISKHLALSVTGESGDTTNFAEYIVGNAKLYAFSNYHELSVDSCAKFTRNELAQALRSRNPYNVNLLVGGYNPNSGKSALYRIDYLSSIAKVSFAAHGYGSYFCYSIFDKMYKEDLSQDEAIEILAACIGELNKRFIIKHSTFTIKIINKSGLSVLKNEDFLPLIQLSTSLSLGMSLQSEIIKVCQDLGFDPTVHLDSSKLVFINSKADPKTLKNEKFVMGIDEAGRGPVLGPMVYAASFCTEKNYEKFKNLGFVDSKAIDEQKREKLFLSLTSEDVKKYSGGLAHVLSPKEISESMLQITKYNLNFLAHDTTMNLIKQALDMGYQISHVYVDTVGPPESYNKKLSSRFPNIKFTVAKKADSLFPIVSAASIFAKVLRDVIIKNWVFPESLHLSTPISKNMGSGYPSDPVTVKWLSENIDYIFGYPDVVRFSWSTCSKLLESKAAKVDFSEDEPKEPNPYKRKFNVQPTLKTTLEESKKVEVFPNRSLLLQKYSISLFEEF</sequence>
<organism evidence="16 17">
    <name type="scientific">Smittium megazygosporum</name>
    <dbReference type="NCBI Taxonomy" id="133381"/>
    <lineage>
        <taxon>Eukaryota</taxon>
        <taxon>Fungi</taxon>
        <taxon>Fungi incertae sedis</taxon>
        <taxon>Zoopagomycota</taxon>
        <taxon>Kickxellomycotina</taxon>
        <taxon>Harpellomycetes</taxon>
        <taxon>Harpellales</taxon>
        <taxon>Legeriomycetaceae</taxon>
        <taxon>Smittium</taxon>
    </lineage>
</organism>
<comment type="caution">
    <text evidence="16">The sequence shown here is derived from an EMBL/GenBank/DDBJ whole genome shotgun (WGS) entry which is preliminary data.</text>
</comment>
<feature type="binding site" evidence="13">
    <location>
        <position position="369"/>
    </location>
    <ligand>
        <name>a divalent metal cation</name>
        <dbReference type="ChEBI" id="CHEBI:60240"/>
    </ligand>
</feature>
<dbReference type="SUPFAM" id="SSF53098">
    <property type="entry name" value="Ribonuclease H-like"/>
    <property type="match status" value="1"/>
</dbReference>
<evidence type="ECO:0000256" key="13">
    <source>
        <dbReference type="PROSITE-ProRule" id="PRU01319"/>
    </source>
</evidence>
<evidence type="ECO:0000256" key="5">
    <source>
        <dbReference type="ARBA" id="ARBA00022490"/>
    </source>
</evidence>
<keyword evidence="11" id="KW-0539">Nucleus</keyword>
<evidence type="ECO:0000256" key="9">
    <source>
        <dbReference type="ARBA" id="ARBA00022801"/>
    </source>
</evidence>
<evidence type="ECO:0000256" key="3">
    <source>
        <dbReference type="ARBA" id="ARBA00004123"/>
    </source>
</evidence>
<evidence type="ECO:0000313" key="16">
    <source>
        <dbReference type="EMBL" id="PVV01541.1"/>
    </source>
</evidence>
<dbReference type="EC" id="3.1.26.4" evidence="14"/>
<accession>A0A2T9ZAD0</accession>
<dbReference type="PROSITE" id="PS51476">
    <property type="entry name" value="PROTEASOME_BETA_2"/>
    <property type="match status" value="1"/>
</dbReference>
<dbReference type="PANTHER" id="PTHR10954">
    <property type="entry name" value="RIBONUCLEASE H2 SUBUNIT A"/>
    <property type="match status" value="1"/>
</dbReference>
<dbReference type="GO" id="GO:0003723">
    <property type="term" value="F:RNA binding"/>
    <property type="evidence" value="ECO:0007669"/>
    <property type="project" value="UniProtKB-UniRule"/>
</dbReference>
<feature type="binding site" evidence="13">
    <location>
        <position position="260"/>
    </location>
    <ligand>
        <name>a divalent metal cation</name>
        <dbReference type="ChEBI" id="CHEBI:60240"/>
    </ligand>
</feature>
<dbReference type="AlphaFoldDB" id="A0A2T9ZAD0"/>
<dbReference type="STRING" id="133381.A0A2T9ZAD0"/>
<dbReference type="SUPFAM" id="SSF56235">
    <property type="entry name" value="N-terminal nucleophile aminohydrolases (Ntn hydrolases)"/>
    <property type="match status" value="1"/>
</dbReference>
<evidence type="ECO:0000256" key="4">
    <source>
        <dbReference type="ARBA" id="ARBA00007058"/>
    </source>
</evidence>
<dbReference type="Pfam" id="PF00227">
    <property type="entry name" value="Proteasome"/>
    <property type="match status" value="1"/>
</dbReference>
<dbReference type="InterPro" id="IPR001353">
    <property type="entry name" value="Proteasome_sua/b"/>
</dbReference>
<dbReference type="FunFam" id="3.30.420.10:FF:000016">
    <property type="entry name" value="Ribonuclease"/>
    <property type="match status" value="1"/>
</dbReference>
<dbReference type="InterPro" id="IPR004649">
    <property type="entry name" value="RNase_H2_suA"/>
</dbReference>
<evidence type="ECO:0000256" key="7">
    <source>
        <dbReference type="ARBA" id="ARBA00022723"/>
    </source>
</evidence>
<keyword evidence="10" id="KW-0647">Proteasome</keyword>
<keyword evidence="9 13" id="KW-0378">Hydrolase</keyword>
<dbReference type="FunFam" id="3.60.20.10:FF:000008">
    <property type="entry name" value="Proteasome subunit beta type-4"/>
    <property type="match status" value="1"/>
</dbReference>
<dbReference type="InterPro" id="IPR036397">
    <property type="entry name" value="RNaseH_sf"/>
</dbReference>
<dbReference type="Pfam" id="PF01351">
    <property type="entry name" value="RNase_HII"/>
    <property type="match status" value="1"/>
</dbReference>
<proteinExistence type="inferred from homology"/>
<comment type="subunit">
    <text evidence="12">The 26S proteasome consists of a 20S proteasome core and two 19S regulatory subunits. The 20S proteasome core is composed of 28 subunits that are arranged in four stacked rings, resulting in a barrel-shaped structure. The two end rings are each formed by seven alpha subunits, and the two central rings are each formed by seven beta subunits. The catalytic chamber with the active sites is on the inside of the barrel.</text>
</comment>
<keyword evidence="7 13" id="KW-0479">Metal-binding</keyword>
<dbReference type="GO" id="GO:0043137">
    <property type="term" value="P:DNA replication, removal of RNA primer"/>
    <property type="evidence" value="ECO:0007669"/>
    <property type="project" value="TreeGrafter"/>
</dbReference>
<dbReference type="InterPro" id="IPR023333">
    <property type="entry name" value="Proteasome_suB-type"/>
</dbReference>
<dbReference type="InterPro" id="IPR001352">
    <property type="entry name" value="RNase_HII/HIII"/>
</dbReference>
<dbReference type="InterPro" id="IPR035206">
    <property type="entry name" value="Proteasome_beta2"/>
</dbReference>
<protein>
    <recommendedName>
        <fullName evidence="14">Ribonuclease</fullName>
        <ecNumber evidence="14">3.1.26.4</ecNumber>
    </recommendedName>
</protein>
<reference evidence="16 17" key="1">
    <citation type="journal article" date="2018" name="MBio">
        <title>Comparative Genomics Reveals the Core Gene Toolbox for the Fungus-Insect Symbiosis.</title>
        <authorList>
            <person name="Wang Y."/>
            <person name="Stata M."/>
            <person name="Wang W."/>
            <person name="Stajich J.E."/>
            <person name="White M.M."/>
            <person name="Moncalvo J.M."/>
        </authorList>
    </citation>
    <scope>NUCLEOTIDE SEQUENCE [LARGE SCALE GENOMIC DNA]</scope>
    <source>
        <strain evidence="16 17">SC-DP-2</strain>
    </source>
</reference>
<feature type="binding site" evidence="13">
    <location>
        <position position="259"/>
    </location>
    <ligand>
        <name>a divalent metal cation</name>
        <dbReference type="ChEBI" id="CHEBI:60240"/>
    </ligand>
</feature>
<comment type="cofactor">
    <cofactor evidence="13">
        <name>Mn(2+)</name>
        <dbReference type="ChEBI" id="CHEBI:29035"/>
    </cofactor>
    <cofactor evidence="13">
        <name>Mg(2+)</name>
        <dbReference type="ChEBI" id="CHEBI:18420"/>
    </cofactor>
    <text evidence="13">Manganese or magnesium. Binds 1 divalent metal ion per monomer in the absence of substrate. May bind a second metal ion after substrate binding.</text>
</comment>
<dbReference type="Gene3D" id="1.10.10.460">
    <property type="entry name" value="Ribonuclease hii. Domain 2"/>
    <property type="match status" value="1"/>
</dbReference>
<keyword evidence="6 13" id="KW-0540">Nuclease</keyword>